<name>A0A383TUR4_9FLAO</name>
<gene>
    <name evidence="1" type="ORF">SAMEA104719789_00059</name>
</gene>
<dbReference type="EMBL" id="UNSC01000001">
    <property type="protein sequence ID" value="SZD70968.1"/>
    <property type="molecule type" value="Genomic_DNA"/>
</dbReference>
<dbReference type="RefSeq" id="WP_317126749.1">
    <property type="nucleotide sequence ID" value="NZ_UNSC01000001.1"/>
</dbReference>
<organism evidence="1 2">
    <name type="scientific">Candidatus Ornithobacterium hominis</name>
    <dbReference type="NCBI Taxonomy" id="2497989"/>
    <lineage>
        <taxon>Bacteria</taxon>
        <taxon>Pseudomonadati</taxon>
        <taxon>Bacteroidota</taxon>
        <taxon>Flavobacteriia</taxon>
        <taxon>Flavobacteriales</taxon>
        <taxon>Weeksellaceae</taxon>
        <taxon>Ornithobacterium</taxon>
    </lineage>
</organism>
<dbReference type="Proteomes" id="UP000262142">
    <property type="component" value="Unassembled WGS sequence"/>
</dbReference>
<evidence type="ECO:0000313" key="2">
    <source>
        <dbReference type="Proteomes" id="UP000262142"/>
    </source>
</evidence>
<protein>
    <submittedName>
        <fullName evidence="1">Protein of uncharacterized function (DUF2400)</fullName>
    </submittedName>
</protein>
<keyword evidence="2" id="KW-1185">Reference proteome</keyword>
<dbReference type="AlphaFoldDB" id="A0A383TUR4"/>
<sequence length="248" mass="29472">MDKKLEKFLQQKFQLYCQEEFITTDPIQIPHLFHQKQDIEIAGLLTSTIAWGKRKSIIKNAHQIMEIMDFSPYDFIIHGRLKDFEKATNFVHRTFNYLDLTYFFKALKKLYFGAESLEDYFLIKAEEPNTFHAIERFREKFLFEPDFRTQKHISSPAKNSAAKRLNMFLRWMVRDNPVDFGLWKKIPKEKLIIPLDVHSGRVARSLNLLQRKANDWKSAEFLTNELKKYDAKDPVKFDFALFGMGAFE</sequence>
<proteinExistence type="predicted"/>
<dbReference type="InterPro" id="IPR014127">
    <property type="entry name" value="CHP02757"/>
</dbReference>
<dbReference type="Pfam" id="PF09674">
    <property type="entry name" value="DUF2400"/>
    <property type="match status" value="1"/>
</dbReference>
<evidence type="ECO:0000313" key="1">
    <source>
        <dbReference type="EMBL" id="SZD70968.1"/>
    </source>
</evidence>
<accession>A0A383TUR4</accession>
<dbReference type="NCBIfam" id="TIGR02757">
    <property type="entry name" value="TIGR02757 family protein"/>
    <property type="match status" value="1"/>
</dbReference>
<reference evidence="1 2" key="1">
    <citation type="submission" date="2018-09" db="EMBL/GenBank/DDBJ databases">
        <authorList>
            <consortium name="Pathogen Informatics"/>
        </authorList>
    </citation>
    <scope>NUCLEOTIDE SEQUENCE [LARGE SCALE GENOMIC DNA]</scope>
    <source>
        <strain evidence="1 2">OH-22767</strain>
    </source>
</reference>